<reference evidence="2" key="1">
    <citation type="submission" date="2022-09" db="EMBL/GenBank/DDBJ databases">
        <title>Actin cytoskeleton and complex cell architecture in an #Asgard archaeon.</title>
        <authorList>
            <person name="Ponce Toledo R.I."/>
            <person name="Schleper C."/>
            <person name="Rodrigues Oliveira T."/>
            <person name="Wollweber F."/>
            <person name="Xu J."/>
            <person name="Rittmann S."/>
            <person name="Klingl A."/>
            <person name="Pilhofer M."/>
        </authorList>
    </citation>
    <scope>NUCLEOTIDE SEQUENCE</scope>
    <source>
        <strain evidence="2">B-35</strain>
    </source>
</reference>
<feature type="coiled-coil region" evidence="1">
    <location>
        <begin position="146"/>
        <end position="173"/>
    </location>
</feature>
<evidence type="ECO:0000256" key="1">
    <source>
        <dbReference type="SAM" id="Coils"/>
    </source>
</evidence>
<accession>A0ABY6HPL9</accession>
<sequence>MQMGSVPFSIIIAKFDDIKGPICLFAQKKNFCNFLGKPCDEITNNWIMDSFQIKKDIFIFDDTEYFIQGISIHSENKEVRGFKDRYAILIRSEKKLGILKKKIINLIKNDFLKLIDTKKIDKLNLFVGFANKWTEKLQNMGSITDILEKDEELRKAKHELKETKQIFKQASEKFIIQYFGGLLSKMLDKEVKSSQGLIYLCLKEAFNNNNKIKLDFASLKEIFFNNLDEKLISLNFTNHDLIINSLIDELRQHQSLLMMMNI</sequence>
<evidence type="ECO:0000313" key="3">
    <source>
        <dbReference type="Proteomes" id="UP001208689"/>
    </source>
</evidence>
<keyword evidence="1" id="KW-0175">Coiled coil</keyword>
<protein>
    <submittedName>
        <fullName evidence="2">Uncharacterized protein</fullName>
    </submittedName>
</protein>
<name>A0ABY6HPL9_9ARCH</name>
<organism evidence="2 3">
    <name type="scientific">Candidatus Lokiarchaeum ossiferum</name>
    <dbReference type="NCBI Taxonomy" id="2951803"/>
    <lineage>
        <taxon>Archaea</taxon>
        <taxon>Promethearchaeati</taxon>
        <taxon>Promethearchaeota</taxon>
        <taxon>Promethearchaeia</taxon>
        <taxon>Promethearchaeales</taxon>
        <taxon>Promethearchaeaceae</taxon>
        <taxon>Candidatus Lokiarchaeum</taxon>
    </lineage>
</organism>
<proteinExistence type="predicted"/>
<gene>
    <name evidence="2" type="ORF">NEF87_000794</name>
</gene>
<keyword evidence="3" id="KW-1185">Reference proteome</keyword>
<evidence type="ECO:0000313" key="2">
    <source>
        <dbReference type="EMBL" id="UYP44509.1"/>
    </source>
</evidence>
<dbReference type="Proteomes" id="UP001208689">
    <property type="component" value="Chromosome"/>
</dbReference>
<dbReference type="EMBL" id="CP104013">
    <property type="protein sequence ID" value="UYP44509.1"/>
    <property type="molecule type" value="Genomic_DNA"/>
</dbReference>